<reference evidence="2" key="1">
    <citation type="submission" date="2023-02" db="EMBL/GenBank/DDBJ databases">
        <title>Gut commensal Christensenella minuta modulates host metabolism via a new class of secondary bile acids.</title>
        <authorList>
            <person name="Liu C."/>
        </authorList>
    </citation>
    <scope>NUCLEOTIDE SEQUENCE</scope>
    <source>
        <strain evidence="2">CA70</strain>
    </source>
</reference>
<dbReference type="InterPro" id="IPR036866">
    <property type="entry name" value="RibonucZ/Hydroxyglut_hydro"/>
</dbReference>
<sequence>MAAKRKSKTARAAIIFLCTVGFFLIFLLGSGIDITEMAGQIWNSLGSSENTASAHAAKLVPEDSDSLLLYIIDTGNSDSMVLRSPDGHSVLIDAGESDDAQYILDTLSALGIRKLDAVVATHPHADHIGSMVAILKQIPADVVYMTDFAASTQTYEDMLDAIEASGIPTVDINSGDTFDIGAVHFTALNPQDRIYDDANNSSIVLLAEYGDTRFLFEGDAEDEAISDMLAQYSELLDADVLKVGHHGSRNATTSEFLKAVTPETAIITCGEENDYGHPHQETLDLLGSMGVTTLRTDQDSDIAIFSDGAAVWYAAAA</sequence>
<dbReference type="InterPro" id="IPR052159">
    <property type="entry name" value="Competence_DNA_uptake"/>
</dbReference>
<dbReference type="Gene3D" id="3.60.15.10">
    <property type="entry name" value="Ribonuclease Z/Hydroxyacylglutathione hydrolase-like"/>
    <property type="match status" value="1"/>
</dbReference>
<evidence type="ECO:0000313" key="2">
    <source>
        <dbReference type="EMBL" id="XCC62436.1"/>
    </source>
</evidence>
<dbReference type="EMBL" id="CP117826">
    <property type="protein sequence ID" value="XCC62436.1"/>
    <property type="molecule type" value="Genomic_DNA"/>
</dbReference>
<name>A0AAU8A9H4_9FIRM</name>
<proteinExistence type="predicted"/>
<gene>
    <name evidence="2" type="ORF">PUP29_00385</name>
</gene>
<dbReference type="AlphaFoldDB" id="A0AAU8A9H4"/>
<dbReference type="SMART" id="SM00849">
    <property type="entry name" value="Lactamase_B"/>
    <property type="match status" value="1"/>
</dbReference>
<dbReference type="SUPFAM" id="SSF56281">
    <property type="entry name" value="Metallo-hydrolase/oxidoreductase"/>
    <property type="match status" value="1"/>
</dbReference>
<dbReference type="PANTHER" id="PTHR30619">
    <property type="entry name" value="DNA INTERNALIZATION/COMPETENCE PROTEIN COMEC/REC2"/>
    <property type="match status" value="1"/>
</dbReference>
<dbReference type="CDD" id="cd07731">
    <property type="entry name" value="ComA-like_MBL-fold"/>
    <property type="match status" value="1"/>
</dbReference>
<feature type="domain" description="Metallo-beta-lactamase" evidence="1">
    <location>
        <begin position="76"/>
        <end position="271"/>
    </location>
</feature>
<dbReference type="InterPro" id="IPR035681">
    <property type="entry name" value="ComA-like_MBL"/>
</dbReference>
<dbReference type="RefSeq" id="WP_353423547.1">
    <property type="nucleotide sequence ID" value="NZ_CP117826.1"/>
</dbReference>
<dbReference type="InterPro" id="IPR001279">
    <property type="entry name" value="Metallo-B-lactamas"/>
</dbReference>
<dbReference type="PANTHER" id="PTHR30619:SF1">
    <property type="entry name" value="RECOMBINATION PROTEIN 2"/>
    <property type="match status" value="1"/>
</dbReference>
<evidence type="ECO:0000259" key="1">
    <source>
        <dbReference type="SMART" id="SM00849"/>
    </source>
</evidence>
<protein>
    <submittedName>
        <fullName evidence="2">ComEC/Rec2 family competence protein</fullName>
    </submittedName>
</protein>
<dbReference type="Pfam" id="PF00753">
    <property type="entry name" value="Lactamase_B"/>
    <property type="match status" value="1"/>
</dbReference>
<organism evidence="2">
    <name type="scientific">Christensenella massiliensis</name>
    <dbReference type="NCBI Taxonomy" id="1805714"/>
    <lineage>
        <taxon>Bacteria</taxon>
        <taxon>Bacillati</taxon>
        <taxon>Bacillota</taxon>
        <taxon>Clostridia</taxon>
        <taxon>Christensenellales</taxon>
        <taxon>Christensenellaceae</taxon>
        <taxon>Christensenella</taxon>
    </lineage>
</organism>
<accession>A0AAU8A9H4</accession>